<evidence type="ECO:0000313" key="3">
    <source>
        <dbReference type="Proteomes" id="UP000501830"/>
    </source>
</evidence>
<dbReference type="KEGG" id="jpo:G7058_07530"/>
<proteinExistence type="predicted"/>
<evidence type="ECO:0000259" key="1">
    <source>
        <dbReference type="Pfam" id="PF06283"/>
    </source>
</evidence>
<gene>
    <name evidence="2" type="ORF">G7058_07530</name>
</gene>
<dbReference type="GeneID" id="94553130"/>
<dbReference type="SUPFAM" id="SSF52317">
    <property type="entry name" value="Class I glutamine amidotransferase-like"/>
    <property type="match status" value="1"/>
</dbReference>
<name>A0A6G7WI43_9LACT</name>
<dbReference type="Pfam" id="PF06283">
    <property type="entry name" value="ThuA"/>
    <property type="match status" value="1"/>
</dbReference>
<dbReference type="Proteomes" id="UP000501830">
    <property type="component" value="Chromosome"/>
</dbReference>
<feature type="domain" description="ThuA-like" evidence="1">
    <location>
        <begin position="66"/>
        <end position="203"/>
    </location>
</feature>
<organism evidence="2 3">
    <name type="scientific">Jeotgalibaca porci</name>
    <dbReference type="NCBI Taxonomy" id="1868793"/>
    <lineage>
        <taxon>Bacteria</taxon>
        <taxon>Bacillati</taxon>
        <taxon>Bacillota</taxon>
        <taxon>Bacilli</taxon>
        <taxon>Lactobacillales</taxon>
        <taxon>Carnobacteriaceae</taxon>
        <taxon>Jeotgalibaca</taxon>
    </lineage>
</organism>
<keyword evidence="3" id="KW-1185">Reference proteome</keyword>
<reference evidence="2 3" key="1">
    <citation type="journal article" date="2017" name="Int. J. Syst. Evol. Microbiol.">
        <title>Jeotgalibaca porci sp. nov. and Jeotgalibaca arthritidis sp. nov., isolated from pigs, and emended description of the genus Jeotgalibaca.</title>
        <authorList>
            <person name="Zamora L."/>
            <person name="Perez-Sancho M."/>
            <person name="Dominguez L."/>
            <person name="Fernandez-Garayzabal J.F."/>
            <person name="Vela A.I."/>
        </authorList>
    </citation>
    <scope>NUCLEOTIDE SEQUENCE [LARGE SCALE GENOMIC DNA]</scope>
    <source>
        <strain evidence="2 3">CCUG 69148</strain>
    </source>
</reference>
<dbReference type="InterPro" id="IPR029062">
    <property type="entry name" value="Class_I_gatase-like"/>
</dbReference>
<dbReference type="Gene3D" id="3.40.50.880">
    <property type="match status" value="1"/>
</dbReference>
<accession>A0A6G7WI43</accession>
<sequence>MSILTLLGDYYHSHDLVLAFIKEVLNDKELTDISSDSLSEELEKQPELFILSKENRTTPEEEDVKPWLTPQLDQELWDYVSNGGNLLVLHGGLSAYPEDSRMRQLAKGHFLHHPEEHLDVMYEGTAPESEAISFHFLDEHYFVDVDEEETHVFLRSKSSEGKQIAGWRHTIDEGKVLCLTPTHRKEGFEDETFKKLFKQSVEWLCD</sequence>
<evidence type="ECO:0000313" key="2">
    <source>
        <dbReference type="EMBL" id="QIK51887.1"/>
    </source>
</evidence>
<dbReference type="RefSeq" id="WP_166062948.1">
    <property type="nucleotide sequence ID" value="NZ_CP049889.1"/>
</dbReference>
<dbReference type="InterPro" id="IPR029010">
    <property type="entry name" value="ThuA-like"/>
</dbReference>
<dbReference type="EMBL" id="CP049889">
    <property type="protein sequence ID" value="QIK51887.1"/>
    <property type="molecule type" value="Genomic_DNA"/>
</dbReference>
<protein>
    <submittedName>
        <fullName evidence="2">ThuA domain-containing protein</fullName>
    </submittedName>
</protein>
<dbReference type="AlphaFoldDB" id="A0A6G7WI43"/>